<proteinExistence type="predicted"/>
<accession>A0A385SFQ3</accession>
<dbReference type="OrthoDB" id="1521695at2"/>
<keyword evidence="2" id="KW-1185">Reference proteome</keyword>
<evidence type="ECO:0000313" key="1">
    <source>
        <dbReference type="EMBL" id="AYB29167.1"/>
    </source>
</evidence>
<sequence length="1473" mass="161868">MLAKKNLYVRTTALLLTITTLSLVAFGQIPDRGYEVVSPFQKYVLSRCKNVADSCKITDRLEQQSLSTLPIGISPQGCSGTTIIVIDSAQRVDRRSWFFSAYASVIIPGTNDPLAFAAKNIGFGKGGLKATSQIKLVLVTPQRIRINDNLTLELPADGHNYVEFDCSGFKAINLKGNFVFSDGLLKPDKDLAKGATTVTASFEINTHDLNNIMATVNITPFTIRGLDDVSFEVRNAVVDYSDLINPSGFIFPQGYQQTFGDNINLWRGFYLQDLAVRIKGFSDSTTSGKDLKIEARNLLIDDLGVSGLFSVSNLLNLKEGSAGGWPLSIEELSVKIQLNRLTGGAMSGEVSLPFLGENPMGYSAMVEQDNEGMNYRFSVATSEDKKFGTPFGGEITLSKGSIIGLEKKGNGGIAASALLNGKLSLDGKMKVKEIRFENLGLITRKPYVVSGNFSTVGSGQSSSSGFPVQINTITFKILPGQVALGFTVMLNFMNSDDKGFAGSTHLDVIAKLEETSDAIQVGEQVVTRKSEHWKFDKVVVSEISLDCKTQAFTLKGKLSIFDDDPVYGDGFHGNLAFTIKKILENGVKVNAYFGSKDSYRYWHVDAYVPLGRIMIVGPLFLTGIMGGASYHMVRQQPMVPDFSKMSEEKASTLGTGNSEEALVYIPDGTAGLGFLAGVTLVVAIENAINADVMLEVMFNQGGGLKYVQFNGSAFFLTAINGRGRVKDGNVPKVPVMATMSMLFDNDNNVFHANMRTYINLFGILQGVGENGLVGEAVIHIDPHDWYTYIGRPTQMFGLNILGIATVETYFMVGTKIENLPLPPPEVREIFKDIDLRLMRDDLAAAGGKGFAFGLHFKIAFDSKDKLRPFYVMLAVGAGADIMLRNYGNTQCEGHDGRIGIGGWYASGQAYVFLIGKVGIRVKKKSFDIISLGVAALLQATLPNPTWMRGMLAGNYSVLGGLVKGKFNLDFTIGEQCEMVNPGAEIEDVVVIADIKPDNNGIDVNVFAAPQVSFNTAINTDFSMMDLNNNLNAYRIQLDEFTLTSNGVVVDSKLQWNAANDVAILKTHEILPPLSTLDARVKIHWEKKNDRGIWEVMKDINDQIIYETKETHFTTGEAPNFIPDENVAFSYPIKNQYNLHVNESGKGYVKLNVGQEYLFKAADETTQWNYVAQFKKAGGSISEIPIIYNAPDARVDFDFPQLEKKSIYTIRFIKRPQSVNAIDQNVQRSEVRLDGGKDNEVTVNSNALEGTLSQNVDKDIYTSAFRSSQFGTFGEKWESLGRGRDQFDVALGHVAVIGKRVDTEEAFDEFELTEKETSPALVQFVASPENEWFKNIISPLLYDLYPYDPDVSIHWRKPEVLGIKPLKGVDISNSIESFRLTDNDIAAGTAPGKRSSVLMAYYLSFYCYGDYQDLVDAASAKYLDNWSARPEGVKRLLAATGYTDLLEGNYPVNVSYTLPGAQTPSYQNQVSIKF</sequence>
<dbReference type="Proteomes" id="UP000266183">
    <property type="component" value="Chromosome"/>
</dbReference>
<organism evidence="1 2">
    <name type="scientific">Chryseolinea soli</name>
    <dbReference type="NCBI Taxonomy" id="2321403"/>
    <lineage>
        <taxon>Bacteria</taxon>
        <taxon>Pseudomonadati</taxon>
        <taxon>Bacteroidota</taxon>
        <taxon>Cytophagia</taxon>
        <taxon>Cytophagales</taxon>
        <taxon>Fulvivirgaceae</taxon>
        <taxon>Chryseolinea</taxon>
    </lineage>
</organism>
<dbReference type="EMBL" id="CP032382">
    <property type="protein sequence ID" value="AYB29167.1"/>
    <property type="molecule type" value="Genomic_DNA"/>
</dbReference>
<protein>
    <submittedName>
        <fullName evidence="1">Uncharacterized protein</fullName>
    </submittedName>
</protein>
<reference evidence="2" key="1">
    <citation type="submission" date="2018-09" db="EMBL/GenBank/DDBJ databases">
        <title>Chryseolinea sp. KIS68-18 isolated from soil.</title>
        <authorList>
            <person name="Weon H.-Y."/>
            <person name="Kwon S.-W."/>
            <person name="Lee S.A."/>
        </authorList>
    </citation>
    <scope>NUCLEOTIDE SEQUENCE [LARGE SCALE GENOMIC DNA]</scope>
    <source>
        <strain evidence="2">KIS68-18</strain>
    </source>
</reference>
<gene>
    <name evidence="1" type="ORF">D4L85_00570</name>
</gene>
<dbReference type="KEGG" id="chk:D4L85_00570"/>
<dbReference type="RefSeq" id="WP_119752490.1">
    <property type="nucleotide sequence ID" value="NZ_CP032382.1"/>
</dbReference>
<evidence type="ECO:0000313" key="2">
    <source>
        <dbReference type="Proteomes" id="UP000266183"/>
    </source>
</evidence>
<name>A0A385SFQ3_9BACT</name>